<proteinExistence type="predicted"/>
<dbReference type="PIRSF" id="PIRSF017085">
    <property type="entry name" value="Glycosyltransf_RedA_prd"/>
    <property type="match status" value="1"/>
</dbReference>
<organism evidence="3 4">
    <name type="scientific">Crocosphaera subtropica (strain ATCC 51142 / BH68)</name>
    <name type="common">Cyanothece sp. (strain ATCC 51142)</name>
    <dbReference type="NCBI Taxonomy" id="43989"/>
    <lineage>
        <taxon>Bacteria</taxon>
        <taxon>Bacillati</taxon>
        <taxon>Cyanobacteriota</taxon>
        <taxon>Cyanophyceae</taxon>
        <taxon>Oscillatoriophycideae</taxon>
        <taxon>Chroococcales</taxon>
        <taxon>Aphanothecaceae</taxon>
        <taxon>Crocosphaera</taxon>
        <taxon>Crocosphaera subtropica</taxon>
    </lineage>
</organism>
<name>B1WU84_CROS5</name>
<evidence type="ECO:0000313" key="3">
    <source>
        <dbReference type="EMBL" id="ACB52146.1"/>
    </source>
</evidence>
<evidence type="ECO:0000313" key="4">
    <source>
        <dbReference type="Proteomes" id="UP000001203"/>
    </source>
</evidence>
<dbReference type="PANTHER" id="PTHR21015:SF28">
    <property type="entry name" value="SLL1722 PROTEIN"/>
    <property type="match status" value="1"/>
</dbReference>
<dbReference type="PANTHER" id="PTHR21015">
    <property type="entry name" value="UDP-N-ACETYLGLUCOSAMINE--N-ACETYLMURAMYL-(PENTAPEPTIDE) PYROPHOSPHORYL-UNDECAPRENOL N-ACETYLGLUCOSAMINE TRANSFERASE 1"/>
    <property type="match status" value="1"/>
</dbReference>
<sequence>MHPPPIMSSTTIKQPTIPLKSLPNPKKTKKLRIALYSHDTMGLGHKRRNLLIAQSLAYSPLNADILVISGMSDMTKVGTHPNIEYITLPALYKTREGEYQARRLDMSLDAIIKLRSQVIRATIKNFQPDVFIVDNVPRGAMGELDRTLKYLRNHSKTHCVLGLRDILDQPEVIIPSWKKAKNEETIARYYDNVWIYGDPAVYDATKEYNFSAEVAAKIRYTGYLDQRYRLNYAKSQEKQPITQKSERLALCLVGGGQDGYQLAKGFAQAELPQNSHGIIITGPLMPSQLRQQLHHEAKNRPNLQVLDYVSEPTLLLQKADLVVAMGGYNTTCEILSFEKRALIVPRIQPREEQLIRAQRLQTLGLVDMLHPNEVNAEALSQWLCQAVATPNVHKNIDFHGLKRIPQYLGEMLEGYDLRFLKAS</sequence>
<dbReference type="eggNOG" id="COG4671">
    <property type="taxonomic scope" value="Bacteria"/>
</dbReference>
<keyword evidence="4" id="KW-1185">Reference proteome</keyword>
<dbReference type="InterPro" id="IPR016683">
    <property type="entry name" value="Glyco_trans_28_RedA_prd"/>
</dbReference>
<feature type="domain" description="Glycosyl transferase family 28 C-terminal" evidence="2">
    <location>
        <begin position="269"/>
        <end position="386"/>
    </location>
</feature>
<evidence type="ECO:0000256" key="1">
    <source>
        <dbReference type="SAM" id="MobiDB-lite"/>
    </source>
</evidence>
<dbReference type="GO" id="GO:0016758">
    <property type="term" value="F:hexosyltransferase activity"/>
    <property type="evidence" value="ECO:0007669"/>
    <property type="project" value="InterPro"/>
</dbReference>
<dbReference type="Proteomes" id="UP000001203">
    <property type="component" value="Chromosome circular"/>
</dbReference>
<dbReference type="EMBL" id="CP000806">
    <property type="protein sequence ID" value="ACB52146.1"/>
    <property type="molecule type" value="Genomic_DNA"/>
</dbReference>
<evidence type="ECO:0000259" key="2">
    <source>
        <dbReference type="Pfam" id="PF04101"/>
    </source>
</evidence>
<feature type="region of interest" description="Disordered" evidence="1">
    <location>
        <begin position="1"/>
        <end position="20"/>
    </location>
</feature>
<dbReference type="Pfam" id="PF04101">
    <property type="entry name" value="Glyco_tran_28_C"/>
    <property type="match status" value="1"/>
</dbReference>
<dbReference type="AlphaFoldDB" id="B1WU84"/>
<dbReference type="HOGENOM" id="CLU_055279_0_0_3"/>
<dbReference type="InterPro" id="IPR007235">
    <property type="entry name" value="Glyco_trans_28_C"/>
</dbReference>
<dbReference type="KEGG" id="cyt:cce_2798"/>
<accession>B1WU84</accession>
<dbReference type="SUPFAM" id="SSF53756">
    <property type="entry name" value="UDP-Glycosyltransferase/glycogen phosphorylase"/>
    <property type="match status" value="1"/>
</dbReference>
<dbReference type="STRING" id="43989.cce_2798"/>
<gene>
    <name evidence="3" type="ordered locus">cce_2798</name>
</gene>
<protein>
    <recommendedName>
        <fullName evidence="2">Glycosyl transferase family 28 C-terminal domain-containing protein</fullName>
    </recommendedName>
</protein>
<reference evidence="3 4" key="1">
    <citation type="journal article" date="2008" name="Proc. Natl. Acad. Sci. U.S.A.">
        <title>The genome of Cyanothece 51142, a unicellular diazotrophic cyanobacterium important in the marine nitrogen cycle.</title>
        <authorList>
            <person name="Welsh E.A."/>
            <person name="Liberton M."/>
            <person name="Stoeckel J."/>
            <person name="Loh T."/>
            <person name="Elvitigala T."/>
            <person name="Wang C."/>
            <person name="Wollam A."/>
            <person name="Fulton R.S."/>
            <person name="Clifton S.W."/>
            <person name="Jacobs J.M."/>
            <person name="Aurora R."/>
            <person name="Ghosh B.K."/>
            <person name="Sherman L.A."/>
            <person name="Smith R.D."/>
            <person name="Wilson R.K."/>
            <person name="Pakrasi H.B."/>
        </authorList>
    </citation>
    <scope>NUCLEOTIDE SEQUENCE [LARGE SCALE GENOMIC DNA]</scope>
    <source>
        <strain evidence="4">ATCC 51142 / BH68</strain>
    </source>
</reference>
<dbReference type="CAZy" id="GT1">
    <property type="family name" value="Glycosyltransferase Family 1"/>
</dbReference>
<dbReference type="Gene3D" id="3.40.50.2000">
    <property type="entry name" value="Glycogen Phosphorylase B"/>
    <property type="match status" value="1"/>
</dbReference>